<evidence type="ECO:0000256" key="2">
    <source>
        <dbReference type="SAM" id="Phobius"/>
    </source>
</evidence>
<dbReference type="InterPro" id="IPR003660">
    <property type="entry name" value="HAMP_dom"/>
</dbReference>
<proteinExistence type="predicted"/>
<dbReference type="CDD" id="cd06225">
    <property type="entry name" value="HAMP"/>
    <property type="match status" value="1"/>
</dbReference>
<reference evidence="5 6" key="1">
    <citation type="submission" date="2021-06" db="EMBL/GenBank/DDBJ databases">
        <authorList>
            <person name="Sun Q."/>
            <person name="Li D."/>
        </authorList>
    </citation>
    <scope>NUCLEOTIDE SEQUENCE [LARGE SCALE GENOMIC DNA]</scope>
    <source>
        <strain evidence="5 6">MSJd-7</strain>
    </source>
</reference>
<evidence type="ECO:0000313" key="5">
    <source>
        <dbReference type="EMBL" id="MBU5491536.1"/>
    </source>
</evidence>
<feature type="transmembrane region" description="Helical" evidence="2">
    <location>
        <begin position="9"/>
        <end position="29"/>
    </location>
</feature>
<keyword evidence="1 5" id="KW-0418">Kinase</keyword>
<comment type="caution">
    <text evidence="5">The sequence shown here is derived from an EMBL/GenBank/DDBJ whole genome shotgun (WGS) entry which is preliminary data.</text>
</comment>
<sequence length="559" mass="63273">MNLSFRAKISLTIITVSMAITCVLSMVFYQQSAQTVQENYTQAQMQQLTACAKLFDNTMLDAYSACMYAVNDESLLESIQEQDIDKISEQLDVYRNKNRNIDSISCYLPSRQILLKVNTNGLTEFQVTDEIAQTLQQLLQENSGNKLSPVYARDATSVTQDNLFFYSRKAIAFGGEELAQISVGVNEREIFFRCLQNESSQDTERFILDGDRILSAADIYSLNTQITWPDSGVLVTDVAMPTTEYHIVSIAERSQITEPLRIVRNRILLIAGFLNAAFAVLIFFVVRYLMKPMEELRSSMQQVSGGNLKVRAPVYQNDEIGQLSQGFNSMIAQIEGLIEELVTEKMLKKEAEIEALQYQITPHFMYNTLNSIKYEAILQGAPNTAELLEAFIELLQLSASDRGAFITVKQEMHMVQNYVKLQQFRYADCFQVTFDMQPEAETCYVPRLLIQPLVENAILHGIDHRKRDNQIAISVLCDNGALAIKVEDHGEGMTPEEIQKLLDGQRKSKFSGIGVSNIRERLRLYYGGKAELRFYSEKGNGTTAVILLPISYDAEEYTI</sequence>
<dbReference type="EMBL" id="JAHLQI010000011">
    <property type="protein sequence ID" value="MBU5491536.1"/>
    <property type="molecule type" value="Genomic_DNA"/>
</dbReference>
<dbReference type="RefSeq" id="WP_216471279.1">
    <property type="nucleotide sequence ID" value="NZ_JAHLQI010000011.1"/>
</dbReference>
<dbReference type="Pfam" id="PF02518">
    <property type="entry name" value="HATPase_c"/>
    <property type="match status" value="1"/>
</dbReference>
<dbReference type="Proteomes" id="UP000783588">
    <property type="component" value="Unassembled WGS sequence"/>
</dbReference>
<keyword evidence="6" id="KW-1185">Reference proteome</keyword>
<dbReference type="PROSITE" id="PS50109">
    <property type="entry name" value="HIS_KIN"/>
    <property type="match status" value="1"/>
</dbReference>
<evidence type="ECO:0000313" key="6">
    <source>
        <dbReference type="Proteomes" id="UP000783588"/>
    </source>
</evidence>
<accession>A0ABS6EV30</accession>
<dbReference type="Pfam" id="PF06580">
    <property type="entry name" value="His_kinase"/>
    <property type="match status" value="1"/>
</dbReference>
<keyword evidence="2" id="KW-1133">Transmembrane helix</keyword>
<keyword evidence="1 5" id="KW-0808">Transferase</keyword>
<dbReference type="SMART" id="SM00387">
    <property type="entry name" value="HATPase_c"/>
    <property type="match status" value="1"/>
</dbReference>
<keyword evidence="2" id="KW-0472">Membrane</keyword>
<evidence type="ECO:0000259" key="4">
    <source>
        <dbReference type="PROSITE" id="PS50885"/>
    </source>
</evidence>
<dbReference type="InterPro" id="IPR005467">
    <property type="entry name" value="His_kinase_dom"/>
</dbReference>
<dbReference type="PROSITE" id="PS50885">
    <property type="entry name" value="HAMP"/>
    <property type="match status" value="1"/>
</dbReference>
<evidence type="ECO:0000259" key="3">
    <source>
        <dbReference type="PROSITE" id="PS50109"/>
    </source>
</evidence>
<feature type="transmembrane region" description="Helical" evidence="2">
    <location>
        <begin position="267"/>
        <end position="290"/>
    </location>
</feature>
<dbReference type="InterPro" id="IPR010559">
    <property type="entry name" value="Sig_transdc_His_kin_internal"/>
</dbReference>
<dbReference type="InterPro" id="IPR050640">
    <property type="entry name" value="Bact_2-comp_sensor_kinase"/>
</dbReference>
<gene>
    <name evidence="5" type="ORF">KQI75_13075</name>
</gene>
<protein>
    <submittedName>
        <fullName evidence="5">Sensor histidine kinase</fullName>
    </submittedName>
</protein>
<evidence type="ECO:0000256" key="1">
    <source>
        <dbReference type="ARBA" id="ARBA00022777"/>
    </source>
</evidence>
<dbReference type="InterPro" id="IPR003594">
    <property type="entry name" value="HATPase_dom"/>
</dbReference>
<dbReference type="PANTHER" id="PTHR34220">
    <property type="entry name" value="SENSOR HISTIDINE KINASE YPDA"/>
    <property type="match status" value="1"/>
</dbReference>
<name>A0ABS6EV30_9FIRM</name>
<feature type="domain" description="HAMP" evidence="4">
    <location>
        <begin position="287"/>
        <end position="339"/>
    </location>
</feature>
<dbReference type="PANTHER" id="PTHR34220:SF7">
    <property type="entry name" value="SENSOR HISTIDINE KINASE YPDA"/>
    <property type="match status" value="1"/>
</dbReference>
<dbReference type="Pfam" id="PF00672">
    <property type="entry name" value="HAMP"/>
    <property type="match status" value="1"/>
</dbReference>
<feature type="domain" description="Histidine kinase" evidence="3">
    <location>
        <begin position="449"/>
        <end position="552"/>
    </location>
</feature>
<organism evidence="5 6">
    <name type="scientific">Butyricicoccus intestinisimiae</name>
    <dbReference type="NCBI Taxonomy" id="2841509"/>
    <lineage>
        <taxon>Bacteria</taxon>
        <taxon>Bacillati</taxon>
        <taxon>Bacillota</taxon>
        <taxon>Clostridia</taxon>
        <taxon>Eubacteriales</taxon>
        <taxon>Butyricicoccaceae</taxon>
        <taxon>Butyricicoccus</taxon>
    </lineage>
</organism>
<dbReference type="GO" id="GO:0016301">
    <property type="term" value="F:kinase activity"/>
    <property type="evidence" value="ECO:0007669"/>
    <property type="project" value="UniProtKB-KW"/>
</dbReference>
<dbReference type="SMART" id="SM00304">
    <property type="entry name" value="HAMP"/>
    <property type="match status" value="1"/>
</dbReference>
<keyword evidence="2" id="KW-0812">Transmembrane</keyword>